<dbReference type="RefSeq" id="WP_205006953.1">
    <property type="nucleotide sequence ID" value="NZ_CBCRXA010000011.1"/>
</dbReference>
<dbReference type="PIRSF" id="PIRSF021438">
    <property type="entry name" value="DltD"/>
    <property type="match status" value="1"/>
</dbReference>
<evidence type="ECO:0000313" key="3">
    <source>
        <dbReference type="Proteomes" id="UP000823201"/>
    </source>
</evidence>
<dbReference type="InterPro" id="IPR023896">
    <property type="entry name" value="LTA_DltD"/>
</dbReference>
<dbReference type="SUPFAM" id="SSF52266">
    <property type="entry name" value="SGNH hydrolase"/>
    <property type="match status" value="1"/>
</dbReference>
<comment type="pathway">
    <text evidence="1">Cell wall biogenesis; lipoteichoic acid biosynthesis.</text>
</comment>
<dbReference type="InterPro" id="IPR006998">
    <property type="entry name" value="DltD"/>
</dbReference>
<gene>
    <name evidence="2" type="ORF">JOC27_001840</name>
</gene>
<proteinExistence type="inferred from homology"/>
<evidence type="ECO:0000313" key="2">
    <source>
        <dbReference type="EMBL" id="MBM7658387.1"/>
    </source>
</evidence>
<dbReference type="Proteomes" id="UP000823201">
    <property type="component" value="Unassembled WGS sequence"/>
</dbReference>
<dbReference type="PANTHER" id="PTHR40039:SF1">
    <property type="entry name" value="PROTEIN DLTD"/>
    <property type="match status" value="1"/>
</dbReference>
<comment type="caution">
    <text evidence="2">The sequence shown here is derived from an EMBL/GenBank/DDBJ whole genome shotgun (WGS) entry which is preliminary data.</text>
</comment>
<protein>
    <recommendedName>
        <fullName evidence="1">Protein DltD</fullName>
    </recommendedName>
</protein>
<comment type="similarity">
    <text evidence="1">Belongs to the DltD family.</text>
</comment>
<name>A0ABS2Q9D5_9BACL</name>
<accession>A0ABS2Q9D5</accession>
<organism evidence="2 3">
    <name type="scientific">Sporolactobacillus spathodeae</name>
    <dbReference type="NCBI Taxonomy" id="1465502"/>
    <lineage>
        <taxon>Bacteria</taxon>
        <taxon>Bacillati</taxon>
        <taxon>Bacillota</taxon>
        <taxon>Bacilli</taxon>
        <taxon>Bacillales</taxon>
        <taxon>Sporolactobacillaceae</taxon>
        <taxon>Sporolactobacillus</taxon>
    </lineage>
</organism>
<keyword evidence="3" id="KW-1185">Reference proteome</keyword>
<reference evidence="2 3" key="1">
    <citation type="submission" date="2021-01" db="EMBL/GenBank/DDBJ databases">
        <title>Genomic Encyclopedia of Type Strains, Phase IV (KMG-IV): sequencing the most valuable type-strain genomes for metagenomic binning, comparative biology and taxonomic classification.</title>
        <authorList>
            <person name="Goeker M."/>
        </authorList>
    </citation>
    <scope>NUCLEOTIDE SEQUENCE [LARGE SCALE GENOMIC DNA]</scope>
    <source>
        <strain evidence="2 3">DSM 100968</strain>
    </source>
</reference>
<dbReference type="EMBL" id="JAFBEV010000016">
    <property type="protein sequence ID" value="MBM7658387.1"/>
    <property type="molecule type" value="Genomic_DNA"/>
</dbReference>
<sequence>MKTFRFGPMILAVLIVLSIVLMPLSIERALIPSGTVKKAASSLDPHIFQGMLLQQKMLEDKSYLPIYGSSELLRLNRYHPTNYFKVHPEGFTPFLIGRGGMYSLVHTLNLATTGKALNKKKIVIILSPEWFTKQGLQKVHFDPNFSKEQTYYLMFHHTVNPKLREKIARRLLQFSFIRSDHNLATLLRNAAYPGSVSKPTLALATAQGYLTYKVLTLHDYLSAYRIKPGYKKSQRQKPDPALADKSWAQLKADAKKSTASATDTNRFHILTSLYNQHLRGKIASFKGYRHTESYNQSPEYGDLQLLLDLLKAKHVKALFVSVPFNGKWYDYAGVSKARRDVAYRNIAHEVKSNGFQLADFSRFDSKPYFIQDTMHISPMGWVYIDQAIEQFYKKN</sequence>
<dbReference type="PANTHER" id="PTHR40039">
    <property type="entry name" value="PROTEIN DLTD"/>
    <property type="match status" value="1"/>
</dbReference>
<dbReference type="NCBIfam" id="TIGR04092">
    <property type="entry name" value="LTA_DltD"/>
    <property type="match status" value="1"/>
</dbReference>
<evidence type="ECO:0000256" key="1">
    <source>
        <dbReference type="PIRNR" id="PIRNR021438"/>
    </source>
</evidence>
<keyword evidence="1" id="KW-0472">Membrane</keyword>
<dbReference type="Pfam" id="PF04914">
    <property type="entry name" value="DltD"/>
    <property type="match status" value="1"/>
</dbReference>
<keyword evidence="1" id="KW-1003">Cell membrane</keyword>